<reference evidence="1 2" key="1">
    <citation type="submission" date="2014-02" db="EMBL/GenBank/DDBJ databases">
        <title>The small core and large imbalanced accessory genome model reveals a collaborative survival strategy of Sorangium cellulosum strains in nature.</title>
        <authorList>
            <person name="Han K."/>
            <person name="Peng R."/>
            <person name="Blom J."/>
            <person name="Li Y.-Z."/>
        </authorList>
    </citation>
    <scope>NUCLEOTIDE SEQUENCE [LARGE SCALE GENOMIC DNA]</scope>
    <source>
        <strain evidence="1 2">So0008-312</strain>
    </source>
</reference>
<dbReference type="Proteomes" id="UP000075260">
    <property type="component" value="Unassembled WGS sequence"/>
</dbReference>
<dbReference type="OrthoDB" id="9852010at2"/>
<evidence type="ECO:0000313" key="2">
    <source>
        <dbReference type="Proteomes" id="UP000075260"/>
    </source>
</evidence>
<proteinExistence type="predicted"/>
<sequence length="200" mass="21526">MSTTNDADRAAEELTGWFGDLLRLCDATVFAVASEPAHRKAAVLGVLTRNAKRLYERESDSAGKLFTPLCLVLASACRSLDLVPDAGQWKAAIENVLVLGPQLREVVTNMPAIVSVAGSPAALLKEHLDESLAQAGVTDRATILDHRNRRIALGLAINWGMRFLVAYALETTDPPETDAISARGLSWISKIIQPLVVRAA</sequence>
<comment type="caution">
    <text evidence="1">The sequence shown here is derived from an EMBL/GenBank/DDBJ whole genome shotgun (WGS) entry which is preliminary data.</text>
</comment>
<dbReference type="EMBL" id="JEMA01000291">
    <property type="protein sequence ID" value="KYF72090.1"/>
    <property type="molecule type" value="Genomic_DNA"/>
</dbReference>
<protein>
    <submittedName>
        <fullName evidence="1">Uncharacterized protein</fullName>
    </submittedName>
</protein>
<dbReference type="AlphaFoldDB" id="A0A150QVU7"/>
<accession>A0A150QVU7</accession>
<evidence type="ECO:0000313" key="1">
    <source>
        <dbReference type="EMBL" id="KYF72090.1"/>
    </source>
</evidence>
<organism evidence="1 2">
    <name type="scientific">Sorangium cellulosum</name>
    <name type="common">Polyangium cellulosum</name>
    <dbReference type="NCBI Taxonomy" id="56"/>
    <lineage>
        <taxon>Bacteria</taxon>
        <taxon>Pseudomonadati</taxon>
        <taxon>Myxococcota</taxon>
        <taxon>Polyangia</taxon>
        <taxon>Polyangiales</taxon>
        <taxon>Polyangiaceae</taxon>
        <taxon>Sorangium</taxon>
    </lineage>
</organism>
<dbReference type="RefSeq" id="WP_061606562.1">
    <property type="nucleotide sequence ID" value="NZ_JEMA01000291.1"/>
</dbReference>
<name>A0A150QVU7_SORCE</name>
<gene>
    <name evidence="1" type="ORF">BE15_08125</name>
</gene>